<gene>
    <name evidence="3" type="ORF">LTR09_006353</name>
</gene>
<dbReference type="InterPro" id="IPR036291">
    <property type="entry name" value="NAD(P)-bd_dom_sf"/>
</dbReference>
<protein>
    <submittedName>
        <fullName evidence="3">Uncharacterized protein</fullName>
    </submittedName>
</protein>
<dbReference type="Pfam" id="PF00106">
    <property type="entry name" value="adh_short"/>
    <property type="match status" value="1"/>
</dbReference>
<evidence type="ECO:0000256" key="2">
    <source>
        <dbReference type="ARBA" id="ARBA00023002"/>
    </source>
</evidence>
<dbReference type="PROSITE" id="PS51257">
    <property type="entry name" value="PROKAR_LIPOPROTEIN"/>
    <property type="match status" value="1"/>
</dbReference>
<dbReference type="Proteomes" id="UP001271007">
    <property type="component" value="Unassembled WGS sequence"/>
</dbReference>
<sequence length="248" mass="27078">MAVERVLLVGATGNIGVSAAIACLRTKREVLAIVRNQDSADKFFKHVGTKEGITVVKADVTTEDGVQGVVDKVKAGALPSFQHVYACVGVWIGTPLHKLSTEDFRRLMRLGFDANYFAYRATVPYLLEQNHPNSTWTCCTGAADISGYAGLTGATQGALVAMLAAAVLENERTNIRVNEAYLMVRVEVDSDAEAHGVMTASEYAKVYAKILEKKDIDGCKVIVRGPEDLKELRFEKKLPQQAIKHHQN</sequence>
<comment type="caution">
    <text evidence="3">The sequence shown here is derived from an EMBL/GenBank/DDBJ whole genome shotgun (WGS) entry which is preliminary data.</text>
</comment>
<dbReference type="InterPro" id="IPR002347">
    <property type="entry name" value="SDR_fam"/>
</dbReference>
<keyword evidence="4" id="KW-1185">Reference proteome</keyword>
<dbReference type="PANTHER" id="PTHR43669:SF3">
    <property type="entry name" value="ALCOHOL DEHYDROGENASE, PUTATIVE (AFU_ORTHOLOGUE AFUA_3G03445)-RELATED"/>
    <property type="match status" value="1"/>
</dbReference>
<evidence type="ECO:0000313" key="4">
    <source>
        <dbReference type="Proteomes" id="UP001271007"/>
    </source>
</evidence>
<name>A0AAJ0G8N0_9PEZI</name>
<proteinExistence type="inferred from homology"/>
<dbReference type="SUPFAM" id="SSF51735">
    <property type="entry name" value="NAD(P)-binding Rossmann-fold domains"/>
    <property type="match status" value="1"/>
</dbReference>
<dbReference type="PANTHER" id="PTHR43669">
    <property type="entry name" value="5-KETO-D-GLUCONATE 5-REDUCTASE"/>
    <property type="match status" value="1"/>
</dbReference>
<evidence type="ECO:0000313" key="3">
    <source>
        <dbReference type="EMBL" id="KAK3052499.1"/>
    </source>
</evidence>
<evidence type="ECO:0000256" key="1">
    <source>
        <dbReference type="ARBA" id="ARBA00006484"/>
    </source>
</evidence>
<accession>A0AAJ0G8N0</accession>
<dbReference type="EMBL" id="JAWDJX010000020">
    <property type="protein sequence ID" value="KAK3052499.1"/>
    <property type="molecule type" value="Genomic_DNA"/>
</dbReference>
<dbReference type="GO" id="GO:0016491">
    <property type="term" value="F:oxidoreductase activity"/>
    <property type="evidence" value="ECO:0007669"/>
    <property type="project" value="UniProtKB-KW"/>
</dbReference>
<dbReference type="Gene3D" id="3.40.50.720">
    <property type="entry name" value="NAD(P)-binding Rossmann-like Domain"/>
    <property type="match status" value="1"/>
</dbReference>
<reference evidence="3" key="1">
    <citation type="submission" date="2023-04" db="EMBL/GenBank/DDBJ databases">
        <title>Black Yeasts Isolated from many extreme environments.</title>
        <authorList>
            <person name="Coleine C."/>
            <person name="Stajich J.E."/>
            <person name="Selbmann L."/>
        </authorList>
    </citation>
    <scope>NUCLEOTIDE SEQUENCE</scope>
    <source>
        <strain evidence="3">CCFEE 5312</strain>
    </source>
</reference>
<dbReference type="AlphaFoldDB" id="A0AAJ0G8N0"/>
<organism evidence="3 4">
    <name type="scientific">Extremus antarcticus</name>
    <dbReference type="NCBI Taxonomy" id="702011"/>
    <lineage>
        <taxon>Eukaryota</taxon>
        <taxon>Fungi</taxon>
        <taxon>Dikarya</taxon>
        <taxon>Ascomycota</taxon>
        <taxon>Pezizomycotina</taxon>
        <taxon>Dothideomycetes</taxon>
        <taxon>Dothideomycetidae</taxon>
        <taxon>Mycosphaerellales</taxon>
        <taxon>Extremaceae</taxon>
        <taxon>Extremus</taxon>
    </lineage>
</organism>
<comment type="similarity">
    <text evidence="1">Belongs to the short-chain dehydrogenases/reductases (SDR) family.</text>
</comment>
<keyword evidence="2" id="KW-0560">Oxidoreductase</keyword>